<dbReference type="InterPro" id="IPR036028">
    <property type="entry name" value="SH3-like_dom_sf"/>
</dbReference>
<dbReference type="GeneID" id="16069762"/>
<dbReference type="Gene3D" id="3.40.50.300">
    <property type="entry name" value="P-loop containing nucleotide triphosphate hydrolases"/>
    <property type="match status" value="1"/>
</dbReference>
<feature type="domain" description="Guanylate kinase-like" evidence="5">
    <location>
        <begin position="334"/>
        <end position="511"/>
    </location>
</feature>
<dbReference type="KEGG" id="sre:PTSG_09863"/>
<keyword evidence="9" id="KW-1185">Reference proteome</keyword>
<dbReference type="CDD" id="cd11862">
    <property type="entry name" value="SH3_MPP"/>
    <property type="match status" value="1"/>
</dbReference>
<dbReference type="Pfam" id="PF00018">
    <property type="entry name" value="SH3_1"/>
    <property type="match status" value="1"/>
</dbReference>
<proteinExistence type="inferred from homology"/>
<dbReference type="AlphaFoldDB" id="F2UNC8"/>
<reference evidence="8" key="1">
    <citation type="submission" date="2009-08" db="EMBL/GenBank/DDBJ databases">
        <title>Annotation of Salpingoeca rosetta.</title>
        <authorList>
            <consortium name="The Broad Institute Genome Sequencing Platform"/>
            <person name="Russ C."/>
            <person name="Cuomo C."/>
            <person name="Burger G."/>
            <person name="Gray M.W."/>
            <person name="Holland P.W.H."/>
            <person name="King N."/>
            <person name="Lang F.B.F."/>
            <person name="Roger A.J."/>
            <person name="Ruiz-Trillo I."/>
            <person name="Young S.K."/>
            <person name="Zeng Q."/>
            <person name="Gargeya S."/>
            <person name="Alvarado L."/>
            <person name="Berlin A."/>
            <person name="Chapman S.B."/>
            <person name="Chen Z."/>
            <person name="Freedman E."/>
            <person name="Gellesch M."/>
            <person name="Goldberg J."/>
            <person name="Griggs A."/>
            <person name="Gujja S."/>
            <person name="Heilman E."/>
            <person name="Heiman D."/>
            <person name="Howarth C."/>
            <person name="Mehta T."/>
            <person name="Neiman D."/>
            <person name="Pearson M."/>
            <person name="Roberts A."/>
            <person name="Saif S."/>
            <person name="Shea T."/>
            <person name="Shenoy N."/>
            <person name="Sisk P."/>
            <person name="Stolte C."/>
            <person name="Sykes S."/>
            <person name="White J."/>
            <person name="Yandava C."/>
            <person name="Haas B."/>
            <person name="Nusbaum C."/>
            <person name="Birren B."/>
        </authorList>
    </citation>
    <scope>NUCLEOTIDE SEQUENCE [LARGE SCALE GENOMIC DNA]</scope>
    <source>
        <strain evidence="8">ATCC 50818</strain>
    </source>
</reference>
<dbReference type="PROSITE" id="PS51022">
    <property type="entry name" value="L27"/>
    <property type="match status" value="1"/>
</dbReference>
<name>F2UNC8_SALR5</name>
<comment type="similarity">
    <text evidence="1">Belongs to the MAGUK family.</text>
</comment>
<dbReference type="InterPro" id="IPR036034">
    <property type="entry name" value="PDZ_sf"/>
</dbReference>
<dbReference type="Gene3D" id="2.30.30.40">
    <property type="entry name" value="SH3 Domains"/>
    <property type="match status" value="1"/>
</dbReference>
<dbReference type="STRING" id="946362.F2UNC8"/>
<dbReference type="SMART" id="SM00326">
    <property type="entry name" value="SH3"/>
    <property type="match status" value="1"/>
</dbReference>
<dbReference type="Gene3D" id="2.30.42.10">
    <property type="match status" value="1"/>
</dbReference>
<dbReference type="EMBL" id="GL832984">
    <property type="protein sequence ID" value="EGD79133.1"/>
    <property type="molecule type" value="Genomic_DNA"/>
</dbReference>
<gene>
    <name evidence="8" type="ORF">PTSG_09863</name>
</gene>
<evidence type="ECO:0000259" key="4">
    <source>
        <dbReference type="PROSITE" id="PS50002"/>
    </source>
</evidence>
<accession>F2UNC8</accession>
<dbReference type="InterPro" id="IPR014775">
    <property type="entry name" value="L27_C"/>
</dbReference>
<dbReference type="PROSITE" id="PS50002">
    <property type="entry name" value="SH3"/>
    <property type="match status" value="1"/>
</dbReference>
<dbReference type="RefSeq" id="XP_004989218.1">
    <property type="nucleotide sequence ID" value="XM_004989161.1"/>
</dbReference>
<evidence type="ECO:0000256" key="1">
    <source>
        <dbReference type="ARBA" id="ARBA00007014"/>
    </source>
</evidence>
<dbReference type="Pfam" id="PF00595">
    <property type="entry name" value="PDZ"/>
    <property type="match status" value="1"/>
</dbReference>
<dbReference type="FunCoup" id="F2UNC8">
    <property type="interactions" value="763"/>
</dbReference>
<dbReference type="InterPro" id="IPR008144">
    <property type="entry name" value="Guanylate_kin-like_dom"/>
</dbReference>
<dbReference type="InterPro" id="IPR001478">
    <property type="entry name" value="PDZ"/>
</dbReference>
<dbReference type="SMART" id="SM00072">
    <property type="entry name" value="GuKc"/>
    <property type="match status" value="1"/>
</dbReference>
<dbReference type="PROSITE" id="PS50052">
    <property type="entry name" value="GUANYLATE_KINASE_2"/>
    <property type="match status" value="1"/>
</dbReference>
<sequence>MAGHGVNSVLAAIRRQQAGDVHTTSQDDYCLLDTLLNNPDFRTLLNLHTRLSKVQEQGLVPICRDASSRTSAVVDRLATLGSEHRETATSLRKFLTKPSFKAVMRAYDIIAQDDLADVTNASRTGAKVFKTRILTPQGVEALRLELEDIGEPLGCAVKSVEDSDGNRKLIVSRVFVNSFSHRSGLIYNGDEIVGINGQPAAELTSEEAHAAITESPHKLVLDIVTAEGVRRRRHPPVFMRALFDYDAEEDPWLPCVNGGLTFSKGDILEVLDQSDEEWWQARRRTDPAKTVGLIPSKRLQAKRLEAQVMHSAQPPVLNALYETVTLVQPSETFARPLVLLGPEGVGRRTIKEELVSGHPGIFAFPATHTSCKAYKSGGNPDFVFVDKRNMKRDIDRGLYIEHGRHDGDLYGIYKADVLALAQQGKTCILDIQPQSVEMVRTADVQAMVIFVQPPNLRQLRLTRQGALSESDMKEMLMAADRIMQGYGAVCDEVVVNDTLVTCIKDLLRIVTLSRTTPQWVPVSWARTRNARSQLLDRPVPAADVMEA</sequence>
<protein>
    <submittedName>
        <fullName evidence="8">Uncharacterized protein</fullName>
    </submittedName>
</protein>
<dbReference type="PROSITE" id="PS50106">
    <property type="entry name" value="PDZ"/>
    <property type="match status" value="1"/>
</dbReference>
<organism evidence="9">
    <name type="scientific">Salpingoeca rosetta (strain ATCC 50818 / BSB-021)</name>
    <dbReference type="NCBI Taxonomy" id="946362"/>
    <lineage>
        <taxon>Eukaryota</taxon>
        <taxon>Choanoflagellata</taxon>
        <taxon>Craspedida</taxon>
        <taxon>Salpingoecidae</taxon>
        <taxon>Salpingoeca</taxon>
    </lineage>
</organism>
<dbReference type="InParanoid" id="F2UNC8"/>
<evidence type="ECO:0000256" key="3">
    <source>
        <dbReference type="PROSITE-ProRule" id="PRU00192"/>
    </source>
</evidence>
<dbReference type="SMART" id="SM00228">
    <property type="entry name" value="PDZ"/>
    <property type="match status" value="1"/>
</dbReference>
<dbReference type="InterPro" id="IPR001452">
    <property type="entry name" value="SH3_domain"/>
</dbReference>
<dbReference type="Proteomes" id="UP000007799">
    <property type="component" value="Unassembled WGS sequence"/>
</dbReference>
<feature type="domain" description="PDZ" evidence="6">
    <location>
        <begin position="141"/>
        <end position="227"/>
    </location>
</feature>
<dbReference type="OrthoDB" id="439127at2759"/>
<feature type="domain" description="L27" evidence="7">
    <location>
        <begin position="63"/>
        <end position="118"/>
    </location>
</feature>
<dbReference type="InterPro" id="IPR004172">
    <property type="entry name" value="L27_dom"/>
</dbReference>
<keyword evidence="2 3" id="KW-0728">SH3 domain</keyword>
<dbReference type="InterPro" id="IPR008145">
    <property type="entry name" value="GK/Ca_channel_bsu"/>
</dbReference>
<dbReference type="InterPro" id="IPR027417">
    <property type="entry name" value="P-loop_NTPase"/>
</dbReference>
<dbReference type="OMA" id="NPTTPHK"/>
<dbReference type="SMART" id="SM00569">
    <property type="entry name" value="L27"/>
    <property type="match status" value="2"/>
</dbReference>
<feature type="domain" description="SH3" evidence="4">
    <location>
        <begin position="234"/>
        <end position="304"/>
    </location>
</feature>
<dbReference type="eggNOG" id="KOG0609">
    <property type="taxonomic scope" value="Eukaryota"/>
</dbReference>
<dbReference type="Pfam" id="PF02828">
    <property type="entry name" value="L27"/>
    <property type="match status" value="1"/>
</dbReference>
<evidence type="ECO:0000259" key="7">
    <source>
        <dbReference type="PROSITE" id="PS51022"/>
    </source>
</evidence>
<dbReference type="PANTHER" id="PTHR23122">
    <property type="entry name" value="MEMBRANE-ASSOCIATED GUANYLATE KINASE MAGUK"/>
    <property type="match status" value="1"/>
</dbReference>
<dbReference type="Pfam" id="PF00625">
    <property type="entry name" value="Guanylate_kin"/>
    <property type="match status" value="1"/>
</dbReference>
<evidence type="ECO:0000313" key="9">
    <source>
        <dbReference type="Proteomes" id="UP000007799"/>
    </source>
</evidence>
<evidence type="ECO:0000313" key="8">
    <source>
        <dbReference type="EMBL" id="EGD79133.1"/>
    </source>
</evidence>
<evidence type="ECO:0000259" key="6">
    <source>
        <dbReference type="PROSITE" id="PS50106"/>
    </source>
</evidence>
<dbReference type="SUPFAM" id="SSF52540">
    <property type="entry name" value="P-loop containing nucleoside triphosphate hydrolases"/>
    <property type="match status" value="1"/>
</dbReference>
<evidence type="ECO:0000256" key="2">
    <source>
        <dbReference type="ARBA" id="ARBA00022443"/>
    </source>
</evidence>
<dbReference type="InterPro" id="IPR050716">
    <property type="entry name" value="MAGUK"/>
</dbReference>
<dbReference type="Gene3D" id="1.10.287.650">
    <property type="entry name" value="L27 domain"/>
    <property type="match status" value="1"/>
</dbReference>
<dbReference type="SUPFAM" id="SSF50044">
    <property type="entry name" value="SH3-domain"/>
    <property type="match status" value="1"/>
</dbReference>
<dbReference type="SUPFAM" id="SSF50156">
    <property type="entry name" value="PDZ domain-like"/>
    <property type="match status" value="1"/>
</dbReference>
<evidence type="ECO:0000259" key="5">
    <source>
        <dbReference type="PROSITE" id="PS50052"/>
    </source>
</evidence>